<dbReference type="SUPFAM" id="SSF52540">
    <property type="entry name" value="P-loop containing nucleoside triphosphate hydrolases"/>
    <property type="match status" value="1"/>
</dbReference>
<sequence length="217" mass="22816">MTGVLELQDLQITQGQTRVVALDLTIAPGEVLTIMGPSGSGKSTALAAIMGTLAPAFRTTGRVILAGRDITTLPPHLRRVGLLFQDDVLFPHLSVGANLAFALPPSVKGRIARRALVDAALDQADLSGFAARDPATLSGGQRARVALMRTLLAQPCALLLDEPFSRLDAGLRAQIRSFVLSRIRKEGLPAVLVTHDPEDAQAAGGRVVTPLGIPVKL</sequence>
<evidence type="ECO:0000313" key="6">
    <source>
        <dbReference type="Proteomes" id="UP000284547"/>
    </source>
</evidence>
<dbReference type="InterPro" id="IPR050093">
    <property type="entry name" value="ABC_SmlMolc_Importer"/>
</dbReference>
<name>A0A411Z1F3_9RHOB</name>
<dbReference type="Pfam" id="PF00005">
    <property type="entry name" value="ABC_tran"/>
    <property type="match status" value="1"/>
</dbReference>
<evidence type="ECO:0000256" key="3">
    <source>
        <dbReference type="ARBA" id="ARBA00022840"/>
    </source>
</evidence>
<proteinExistence type="predicted"/>
<dbReference type="Proteomes" id="UP000284547">
    <property type="component" value="Unassembled WGS sequence"/>
</dbReference>
<evidence type="ECO:0000256" key="2">
    <source>
        <dbReference type="ARBA" id="ARBA00022741"/>
    </source>
</evidence>
<keyword evidence="1" id="KW-0813">Transport</keyword>
<dbReference type="PANTHER" id="PTHR42781">
    <property type="entry name" value="SPERMIDINE/PUTRESCINE IMPORT ATP-BINDING PROTEIN POTA"/>
    <property type="match status" value="1"/>
</dbReference>
<comment type="caution">
    <text evidence="5">The sequence shown here is derived from an EMBL/GenBank/DDBJ whole genome shotgun (WGS) entry which is preliminary data.</text>
</comment>
<keyword evidence="6" id="KW-1185">Reference proteome</keyword>
<accession>A0A411Z1F3</accession>
<dbReference type="InterPro" id="IPR027417">
    <property type="entry name" value="P-loop_NTPase"/>
</dbReference>
<protein>
    <submittedName>
        <fullName evidence="5">ATP-binding cassette domain-containing protein</fullName>
    </submittedName>
</protein>
<evidence type="ECO:0000259" key="4">
    <source>
        <dbReference type="PROSITE" id="PS50893"/>
    </source>
</evidence>
<dbReference type="RefSeq" id="WP_118152472.1">
    <property type="nucleotide sequence ID" value="NZ_QWEY01000006.1"/>
</dbReference>
<dbReference type="GO" id="GO:0016887">
    <property type="term" value="F:ATP hydrolysis activity"/>
    <property type="evidence" value="ECO:0007669"/>
    <property type="project" value="InterPro"/>
</dbReference>
<dbReference type="PANTHER" id="PTHR42781:SF4">
    <property type="entry name" value="SPERMIDINE_PUTRESCINE IMPORT ATP-BINDING PROTEIN POTA"/>
    <property type="match status" value="1"/>
</dbReference>
<dbReference type="Gene3D" id="3.40.50.300">
    <property type="entry name" value="P-loop containing nucleotide triphosphate hydrolases"/>
    <property type="match status" value="1"/>
</dbReference>
<dbReference type="SMART" id="SM00382">
    <property type="entry name" value="AAA"/>
    <property type="match status" value="1"/>
</dbReference>
<dbReference type="GO" id="GO:0005524">
    <property type="term" value="F:ATP binding"/>
    <property type="evidence" value="ECO:0007669"/>
    <property type="project" value="UniProtKB-KW"/>
</dbReference>
<evidence type="ECO:0000313" key="5">
    <source>
        <dbReference type="EMBL" id="RGP36862.1"/>
    </source>
</evidence>
<evidence type="ECO:0000256" key="1">
    <source>
        <dbReference type="ARBA" id="ARBA00022448"/>
    </source>
</evidence>
<dbReference type="OrthoDB" id="9802264at2"/>
<dbReference type="EMBL" id="QWEY01000006">
    <property type="protein sequence ID" value="RGP36862.1"/>
    <property type="molecule type" value="Genomic_DNA"/>
</dbReference>
<dbReference type="PROSITE" id="PS50893">
    <property type="entry name" value="ABC_TRANSPORTER_2"/>
    <property type="match status" value="1"/>
</dbReference>
<reference evidence="5 6" key="1">
    <citation type="submission" date="2018-08" db="EMBL/GenBank/DDBJ databases">
        <title>Flavobacterium tibetense sp. nov., isolated from a wetland YonghuCo on Tibetan Plateau.</title>
        <authorList>
            <person name="Phurbu D."/>
            <person name="Lu H."/>
            <person name="Xing P."/>
        </authorList>
    </citation>
    <scope>NUCLEOTIDE SEQUENCE [LARGE SCALE GENOMIC DNA]</scope>
    <source>
        <strain evidence="5 6">DJC</strain>
    </source>
</reference>
<organism evidence="5 6">
    <name type="scientific">Pseudotabrizicola alkalilacus</name>
    <dbReference type="NCBI Taxonomy" id="2305252"/>
    <lineage>
        <taxon>Bacteria</taxon>
        <taxon>Pseudomonadati</taxon>
        <taxon>Pseudomonadota</taxon>
        <taxon>Alphaproteobacteria</taxon>
        <taxon>Rhodobacterales</taxon>
        <taxon>Paracoccaceae</taxon>
        <taxon>Pseudotabrizicola</taxon>
    </lineage>
</organism>
<keyword evidence="2" id="KW-0547">Nucleotide-binding</keyword>
<dbReference type="AlphaFoldDB" id="A0A411Z1F3"/>
<dbReference type="InterPro" id="IPR003439">
    <property type="entry name" value="ABC_transporter-like_ATP-bd"/>
</dbReference>
<dbReference type="InterPro" id="IPR003593">
    <property type="entry name" value="AAA+_ATPase"/>
</dbReference>
<gene>
    <name evidence="5" type="ORF">D1012_11930</name>
</gene>
<feature type="domain" description="ABC transporter" evidence="4">
    <location>
        <begin position="5"/>
        <end position="217"/>
    </location>
</feature>
<keyword evidence="3 5" id="KW-0067">ATP-binding</keyword>